<reference evidence="1 2" key="1">
    <citation type="submission" date="2021-08" db="EMBL/GenBank/DDBJ databases">
        <title>Draft Genome Sequence of Phanerochaete sordida strain YK-624.</title>
        <authorList>
            <person name="Mori T."/>
            <person name="Dohra H."/>
            <person name="Suzuki T."/>
            <person name="Kawagishi H."/>
            <person name="Hirai H."/>
        </authorList>
    </citation>
    <scope>NUCLEOTIDE SEQUENCE [LARGE SCALE GENOMIC DNA]</scope>
    <source>
        <strain evidence="1 2">YK-624</strain>
    </source>
</reference>
<name>A0A9P3LLA3_9APHY</name>
<evidence type="ECO:0000313" key="1">
    <source>
        <dbReference type="EMBL" id="GJE98484.1"/>
    </source>
</evidence>
<dbReference type="EMBL" id="BPQB01000089">
    <property type="protein sequence ID" value="GJE98484.1"/>
    <property type="molecule type" value="Genomic_DNA"/>
</dbReference>
<protein>
    <submittedName>
        <fullName evidence="1">Serine protease inhibitor-like protein</fullName>
    </submittedName>
</protein>
<gene>
    <name evidence="1" type="ORF">PsYK624_147160</name>
</gene>
<organism evidence="1 2">
    <name type="scientific">Phanerochaete sordida</name>
    <dbReference type="NCBI Taxonomy" id="48140"/>
    <lineage>
        <taxon>Eukaryota</taxon>
        <taxon>Fungi</taxon>
        <taxon>Dikarya</taxon>
        <taxon>Basidiomycota</taxon>
        <taxon>Agaricomycotina</taxon>
        <taxon>Agaricomycetes</taxon>
        <taxon>Polyporales</taxon>
        <taxon>Phanerochaetaceae</taxon>
        <taxon>Phanerochaete</taxon>
    </lineage>
</organism>
<dbReference type="Gene3D" id="2.80.10.50">
    <property type="match status" value="1"/>
</dbReference>
<dbReference type="AlphaFoldDB" id="A0A9P3LLA3"/>
<dbReference type="OrthoDB" id="2794653at2759"/>
<dbReference type="InterPro" id="IPR031755">
    <property type="entry name" value="Inhibitor_I66"/>
</dbReference>
<proteinExistence type="predicted"/>
<dbReference type="GO" id="GO:0004867">
    <property type="term" value="F:serine-type endopeptidase inhibitor activity"/>
    <property type="evidence" value="ECO:0007669"/>
    <property type="project" value="InterPro"/>
</dbReference>
<comment type="caution">
    <text evidence="1">The sequence shown here is derived from an EMBL/GenBank/DDBJ whole genome shotgun (WGS) entry which is preliminary data.</text>
</comment>
<evidence type="ECO:0000313" key="2">
    <source>
        <dbReference type="Proteomes" id="UP000703269"/>
    </source>
</evidence>
<dbReference type="Pfam" id="PF16850">
    <property type="entry name" value="Inhibitor_I66"/>
    <property type="match status" value="1"/>
</dbReference>
<dbReference type="CDD" id="cd23428">
    <property type="entry name" value="beta-trefoil_Ricin_SPI"/>
    <property type="match status" value="1"/>
</dbReference>
<sequence length="148" mass="16415">MSLANGLYTITSLSHNLKIGRHPIEDRSLLPKRVMAMEPSDDALCSSIAPWTIEESGGETYTMRTAGGTAGDVDGRLYAHLMMEEQAEKWRIERCPQAGECCFVVTKPDRSVCWTVPSDGETNQVELRPLDPAHPPTQVFRIEPVSDL</sequence>
<keyword evidence="2" id="KW-1185">Reference proteome</keyword>
<accession>A0A9P3LLA3</accession>
<dbReference type="Proteomes" id="UP000703269">
    <property type="component" value="Unassembled WGS sequence"/>
</dbReference>